<reference evidence="11 12" key="1">
    <citation type="submission" date="2024-08" db="EMBL/GenBank/DDBJ databases">
        <authorList>
            <person name="Lu H."/>
        </authorList>
    </citation>
    <scope>NUCLEOTIDE SEQUENCE [LARGE SCALE GENOMIC DNA]</scope>
    <source>
        <strain evidence="11 12">LKC17W</strain>
    </source>
</reference>
<organism evidence="11 12">
    <name type="scientific">Pelomonas margarita</name>
    <dbReference type="NCBI Taxonomy" id="3299031"/>
    <lineage>
        <taxon>Bacteria</taxon>
        <taxon>Pseudomonadati</taxon>
        <taxon>Pseudomonadota</taxon>
        <taxon>Betaproteobacteria</taxon>
        <taxon>Burkholderiales</taxon>
        <taxon>Sphaerotilaceae</taxon>
        <taxon>Roseateles</taxon>
    </lineage>
</organism>
<comment type="similarity">
    <text evidence="9">Belongs to the class-I aminoacyl-tRNA synthetase family. TyrS type 2 subfamily.</text>
</comment>
<dbReference type="Pfam" id="PF00579">
    <property type="entry name" value="tRNA-synt_1b"/>
    <property type="match status" value="1"/>
</dbReference>
<dbReference type="EC" id="6.1.1.1" evidence="9"/>
<keyword evidence="2 9" id="KW-0436">Ligase</keyword>
<comment type="subcellular location">
    <subcellularLocation>
        <location evidence="9">Cytoplasm</location>
    </subcellularLocation>
</comment>
<keyword evidence="1 9" id="KW-0963">Cytoplasm</keyword>
<evidence type="ECO:0000256" key="6">
    <source>
        <dbReference type="ARBA" id="ARBA00022917"/>
    </source>
</evidence>
<name>A0ABW7FJW0_9BURK</name>
<sequence length="408" mass="44600">MSDDAKFPVTDAVLEALAITRRGVDELLPEAEWTRKLARSAATGVPLRIKLGLDPTAPDIHVGHTVVLNKMRQLQDLGHQVIFLIGDFTSLIGDPSGRNATRPPLTKEQILANAETYYAQAKLVLDPAKTEIRYNSEWCEPLGAVGMIQLAAKYTVARMMERDDFTKRFAAGTPISVHEFLYPLMQGYDSVALKSDLELGGTDQKFNLLMGRHLQQEYGQEPQCILTMPLLEGLDGVEKMSKSKNNYIGITEAPNTMFAKILSISDVQMWKWYDLLSFKSIAEIAVLKAEVTAGRNPKDAKVALAKEITSRFHSAEAADAAEQDFINRSKGGIPDDIPTVELTGAPLGIAQVLKAAGLVASTSEGLRMVEQGGVRRSGEVLSDKGLKLDAGEHVLQVGKRKFARVVLS</sequence>
<evidence type="ECO:0000256" key="3">
    <source>
        <dbReference type="ARBA" id="ARBA00022741"/>
    </source>
</evidence>
<evidence type="ECO:0000313" key="11">
    <source>
        <dbReference type="EMBL" id="MFG6441633.1"/>
    </source>
</evidence>
<evidence type="ECO:0000256" key="1">
    <source>
        <dbReference type="ARBA" id="ARBA00022490"/>
    </source>
</evidence>
<feature type="binding site" evidence="9">
    <location>
        <position position="242"/>
    </location>
    <ligand>
        <name>ATP</name>
        <dbReference type="ChEBI" id="CHEBI:30616"/>
    </ligand>
</feature>
<proteinExistence type="inferred from homology"/>
<dbReference type="SUPFAM" id="SSF52374">
    <property type="entry name" value="Nucleotidylyl transferase"/>
    <property type="match status" value="1"/>
</dbReference>
<dbReference type="PRINTS" id="PR01040">
    <property type="entry name" value="TRNASYNTHTYR"/>
</dbReference>
<dbReference type="SUPFAM" id="SSF55174">
    <property type="entry name" value="Alpha-L RNA-binding motif"/>
    <property type="match status" value="1"/>
</dbReference>
<dbReference type="InterPro" id="IPR002307">
    <property type="entry name" value="Tyr-tRNA-ligase"/>
</dbReference>
<evidence type="ECO:0000256" key="4">
    <source>
        <dbReference type="ARBA" id="ARBA00022840"/>
    </source>
</evidence>
<dbReference type="InterPro" id="IPR002305">
    <property type="entry name" value="aa-tRNA-synth_Ic"/>
</dbReference>
<keyword evidence="7 9" id="KW-0030">Aminoacyl-tRNA synthetase</keyword>
<evidence type="ECO:0000256" key="10">
    <source>
        <dbReference type="PROSITE-ProRule" id="PRU00182"/>
    </source>
</evidence>
<dbReference type="InterPro" id="IPR014729">
    <property type="entry name" value="Rossmann-like_a/b/a_fold"/>
</dbReference>
<feature type="short sequence motif" description="'HIGH' region" evidence="9">
    <location>
        <begin position="55"/>
        <end position="64"/>
    </location>
</feature>
<dbReference type="CDD" id="cd00805">
    <property type="entry name" value="TyrRS_core"/>
    <property type="match status" value="1"/>
</dbReference>
<keyword evidence="4 9" id="KW-0067">ATP-binding</keyword>
<evidence type="ECO:0000313" key="12">
    <source>
        <dbReference type="Proteomes" id="UP001606301"/>
    </source>
</evidence>
<keyword evidence="12" id="KW-1185">Reference proteome</keyword>
<comment type="catalytic activity">
    <reaction evidence="8 9">
        <text>tRNA(Tyr) + L-tyrosine + ATP = L-tyrosyl-tRNA(Tyr) + AMP + diphosphate + H(+)</text>
        <dbReference type="Rhea" id="RHEA:10220"/>
        <dbReference type="Rhea" id="RHEA-COMP:9706"/>
        <dbReference type="Rhea" id="RHEA-COMP:9707"/>
        <dbReference type="ChEBI" id="CHEBI:15378"/>
        <dbReference type="ChEBI" id="CHEBI:30616"/>
        <dbReference type="ChEBI" id="CHEBI:33019"/>
        <dbReference type="ChEBI" id="CHEBI:58315"/>
        <dbReference type="ChEBI" id="CHEBI:78442"/>
        <dbReference type="ChEBI" id="CHEBI:78536"/>
        <dbReference type="ChEBI" id="CHEBI:456215"/>
        <dbReference type="EC" id="6.1.1.1"/>
    </reaction>
</comment>
<protein>
    <recommendedName>
        <fullName evidence="9">Tyrosine--tRNA ligase</fullName>
        <ecNumber evidence="9">6.1.1.1</ecNumber>
    </recommendedName>
    <alternativeName>
        <fullName evidence="9">Tyrosyl-tRNA synthetase</fullName>
        <shortName evidence="9">TyrRS</shortName>
    </alternativeName>
</protein>
<evidence type="ECO:0000256" key="7">
    <source>
        <dbReference type="ARBA" id="ARBA00023146"/>
    </source>
</evidence>
<dbReference type="Gene3D" id="3.10.290.10">
    <property type="entry name" value="RNA-binding S4 domain"/>
    <property type="match status" value="1"/>
</dbReference>
<dbReference type="RefSeq" id="WP_394398068.1">
    <property type="nucleotide sequence ID" value="NZ_JBIGHW010000006.1"/>
</dbReference>
<evidence type="ECO:0000256" key="8">
    <source>
        <dbReference type="ARBA" id="ARBA00048248"/>
    </source>
</evidence>
<accession>A0ABW7FJW0</accession>
<evidence type="ECO:0000256" key="9">
    <source>
        <dbReference type="HAMAP-Rule" id="MF_02007"/>
    </source>
</evidence>
<dbReference type="InterPro" id="IPR001412">
    <property type="entry name" value="aa-tRNA-synth_I_CS"/>
</dbReference>
<comment type="caution">
    <text evidence="11">The sequence shown here is derived from an EMBL/GenBank/DDBJ whole genome shotgun (WGS) entry which is preliminary data.</text>
</comment>
<dbReference type="PROSITE" id="PS00178">
    <property type="entry name" value="AA_TRNA_LIGASE_I"/>
    <property type="match status" value="1"/>
</dbReference>
<dbReference type="Proteomes" id="UP001606301">
    <property type="component" value="Unassembled WGS sequence"/>
</dbReference>
<dbReference type="Gene3D" id="3.40.50.620">
    <property type="entry name" value="HUPs"/>
    <property type="match status" value="1"/>
</dbReference>
<dbReference type="PANTHER" id="PTHR11766:SF1">
    <property type="entry name" value="TYROSINE--TRNA LIGASE"/>
    <property type="match status" value="1"/>
</dbReference>
<dbReference type="InterPro" id="IPR024088">
    <property type="entry name" value="Tyr-tRNA-ligase_bac-type"/>
</dbReference>
<feature type="short sequence motif" description="'KMSKS' region" evidence="9">
    <location>
        <begin position="239"/>
        <end position="243"/>
    </location>
</feature>
<dbReference type="Gene3D" id="1.10.240.10">
    <property type="entry name" value="Tyrosyl-Transfer RNA Synthetase"/>
    <property type="match status" value="1"/>
</dbReference>
<dbReference type="NCBIfam" id="TIGR00234">
    <property type="entry name" value="tyrS"/>
    <property type="match status" value="1"/>
</dbReference>
<dbReference type="PROSITE" id="PS50889">
    <property type="entry name" value="S4"/>
    <property type="match status" value="1"/>
</dbReference>
<keyword evidence="3 9" id="KW-0547">Nucleotide-binding</keyword>
<dbReference type="PANTHER" id="PTHR11766">
    <property type="entry name" value="TYROSYL-TRNA SYNTHETASE"/>
    <property type="match status" value="1"/>
</dbReference>
<gene>
    <name evidence="9 11" type="primary">tyrS</name>
    <name evidence="11" type="ORF">ACG0Z3_13180</name>
</gene>
<comment type="function">
    <text evidence="9">Catalyzes the attachment of tyrosine to tRNA(Tyr) in a two-step reaction: tyrosine is first activated by ATP to form Tyr-AMP and then transferred to the acceptor end of tRNA(Tyr).</text>
</comment>
<dbReference type="EMBL" id="JBIGHW010000006">
    <property type="protein sequence ID" value="MFG6441633.1"/>
    <property type="molecule type" value="Genomic_DNA"/>
</dbReference>
<evidence type="ECO:0000256" key="5">
    <source>
        <dbReference type="ARBA" id="ARBA00022884"/>
    </source>
</evidence>
<keyword evidence="6 9" id="KW-0648">Protein biosynthesis</keyword>
<dbReference type="HAMAP" id="MF_02007">
    <property type="entry name" value="Tyr_tRNA_synth_type2"/>
    <property type="match status" value="1"/>
</dbReference>
<dbReference type="InterPro" id="IPR024108">
    <property type="entry name" value="Tyr-tRNA-ligase_bac_2"/>
</dbReference>
<dbReference type="InterPro" id="IPR036986">
    <property type="entry name" value="S4_RNA-bd_sf"/>
</dbReference>
<comment type="subunit">
    <text evidence="9">Homodimer.</text>
</comment>
<evidence type="ECO:0000256" key="2">
    <source>
        <dbReference type="ARBA" id="ARBA00022598"/>
    </source>
</evidence>
<keyword evidence="5 10" id="KW-0694">RNA-binding</keyword>
<dbReference type="GO" id="GO:0004831">
    <property type="term" value="F:tyrosine-tRNA ligase activity"/>
    <property type="evidence" value="ECO:0007669"/>
    <property type="project" value="UniProtKB-EC"/>
</dbReference>